<dbReference type="EMBL" id="UYJE01001350">
    <property type="protein sequence ID" value="VDI01378.1"/>
    <property type="molecule type" value="Genomic_DNA"/>
</dbReference>
<dbReference type="GO" id="GO:0006357">
    <property type="term" value="P:regulation of transcription by RNA polymerase II"/>
    <property type="evidence" value="ECO:0007669"/>
    <property type="project" value="TreeGrafter"/>
</dbReference>
<proteinExistence type="predicted"/>
<dbReference type="GO" id="GO:0048599">
    <property type="term" value="P:oocyte development"/>
    <property type="evidence" value="ECO:0007669"/>
    <property type="project" value="TreeGrafter"/>
</dbReference>
<sequence length="182" mass="20523">MSVDDSSEASSSDDTCSPTFRRRRKCYKPTRSASKTDPSFKGATVSMMTHVKDGDSHLFISAHFSNVNYLLNKRNHGCGESFYGLYGSLSEDEDLPESQETANYYIPCSSKMCASCSTRRTPLWRDAEDGTPLCNACGIRFKKYRMRCGHCWHIPKKDVKTYPNCPVCGSVLRITVGRRSTW</sequence>
<keyword evidence="2" id="KW-0479">Metal-binding</keyword>
<dbReference type="InterPro" id="IPR000679">
    <property type="entry name" value="Znf_GATA"/>
</dbReference>
<dbReference type="AlphaFoldDB" id="A0A8B6C973"/>
<dbReference type="SMART" id="SM00401">
    <property type="entry name" value="ZnF_GATA"/>
    <property type="match status" value="1"/>
</dbReference>
<keyword evidence="2" id="KW-0862">Zinc</keyword>
<dbReference type="EMBL" id="UYJE01001350">
    <property type="protein sequence ID" value="VDI01377.1"/>
    <property type="molecule type" value="Genomic_DNA"/>
</dbReference>
<comment type="caution">
    <text evidence="4">The sequence shown here is derived from an EMBL/GenBank/DDBJ whole genome shotgun (WGS) entry which is preliminary data.</text>
</comment>
<dbReference type="Gene3D" id="3.30.50.10">
    <property type="entry name" value="Erythroid Transcription Factor GATA-1, subunit A"/>
    <property type="match status" value="1"/>
</dbReference>
<organism evidence="4 5">
    <name type="scientific">Mytilus galloprovincialis</name>
    <name type="common">Mediterranean mussel</name>
    <dbReference type="NCBI Taxonomy" id="29158"/>
    <lineage>
        <taxon>Eukaryota</taxon>
        <taxon>Metazoa</taxon>
        <taxon>Spiralia</taxon>
        <taxon>Lophotrochozoa</taxon>
        <taxon>Mollusca</taxon>
        <taxon>Bivalvia</taxon>
        <taxon>Autobranchia</taxon>
        <taxon>Pteriomorphia</taxon>
        <taxon>Mytilida</taxon>
        <taxon>Mytiloidea</taxon>
        <taxon>Mytilidae</taxon>
        <taxon>Mytilinae</taxon>
        <taxon>Mytilus</taxon>
    </lineage>
</organism>
<dbReference type="GO" id="GO:0007283">
    <property type="term" value="P:spermatogenesis"/>
    <property type="evidence" value="ECO:0007669"/>
    <property type="project" value="TreeGrafter"/>
</dbReference>
<keyword evidence="2" id="KW-0863">Zinc-finger</keyword>
<evidence type="ECO:0000256" key="1">
    <source>
        <dbReference type="ARBA" id="ARBA00023242"/>
    </source>
</evidence>
<dbReference type="PANTHER" id="PTHR47341">
    <property type="entry name" value="GATA-TYPE ZINC FINGER PROTEIN 1"/>
    <property type="match status" value="1"/>
</dbReference>
<dbReference type="PRINTS" id="PR00619">
    <property type="entry name" value="GATAZNFINGER"/>
</dbReference>
<evidence type="ECO:0000313" key="5">
    <source>
        <dbReference type="Proteomes" id="UP000596742"/>
    </source>
</evidence>
<dbReference type="PANTHER" id="PTHR47341:SF1">
    <property type="entry name" value="GATA-TYPE ZINC FINGER PROTEIN 1"/>
    <property type="match status" value="1"/>
</dbReference>
<dbReference type="GO" id="GO:0005634">
    <property type="term" value="C:nucleus"/>
    <property type="evidence" value="ECO:0007669"/>
    <property type="project" value="TreeGrafter"/>
</dbReference>
<dbReference type="CDD" id="cd00202">
    <property type="entry name" value="ZnF_GATA"/>
    <property type="match status" value="1"/>
</dbReference>
<dbReference type="InterPro" id="IPR053116">
    <property type="entry name" value="GATA-type_Znf_Regulator"/>
</dbReference>
<dbReference type="GO" id="GO:0043565">
    <property type="term" value="F:sequence-specific DNA binding"/>
    <property type="evidence" value="ECO:0007669"/>
    <property type="project" value="InterPro"/>
</dbReference>
<protein>
    <recommendedName>
        <fullName evidence="3">GATA-type domain-containing protein</fullName>
    </recommendedName>
</protein>
<name>A0A8B6C973_MYTGA</name>
<keyword evidence="5" id="KW-1185">Reference proteome</keyword>
<dbReference type="Pfam" id="PF00320">
    <property type="entry name" value="GATA"/>
    <property type="match status" value="1"/>
</dbReference>
<dbReference type="OrthoDB" id="2162994at2759"/>
<dbReference type="Proteomes" id="UP000596742">
    <property type="component" value="Unassembled WGS sequence"/>
</dbReference>
<keyword evidence="1" id="KW-0539">Nucleus</keyword>
<evidence type="ECO:0000313" key="4">
    <source>
        <dbReference type="EMBL" id="VDI01378.1"/>
    </source>
</evidence>
<dbReference type="SUPFAM" id="SSF57716">
    <property type="entry name" value="Glucocorticoid receptor-like (DNA-binding domain)"/>
    <property type="match status" value="1"/>
</dbReference>
<reference evidence="4" key="1">
    <citation type="submission" date="2018-11" db="EMBL/GenBank/DDBJ databases">
        <authorList>
            <person name="Alioto T."/>
            <person name="Alioto T."/>
        </authorList>
    </citation>
    <scope>NUCLEOTIDE SEQUENCE</scope>
</reference>
<accession>A0A8B6C973</accession>
<evidence type="ECO:0000259" key="3">
    <source>
        <dbReference type="PROSITE" id="PS50114"/>
    </source>
</evidence>
<evidence type="ECO:0000256" key="2">
    <source>
        <dbReference type="PROSITE-ProRule" id="PRU00094"/>
    </source>
</evidence>
<gene>
    <name evidence="4" type="ORF">MGAL_10B094401</name>
</gene>
<dbReference type="PROSITE" id="PS50114">
    <property type="entry name" value="GATA_ZN_FINGER_2"/>
    <property type="match status" value="1"/>
</dbReference>
<feature type="domain" description="GATA-type" evidence="3">
    <location>
        <begin position="107"/>
        <end position="142"/>
    </location>
</feature>
<dbReference type="InterPro" id="IPR013088">
    <property type="entry name" value="Znf_NHR/GATA"/>
</dbReference>
<dbReference type="GO" id="GO:0008270">
    <property type="term" value="F:zinc ion binding"/>
    <property type="evidence" value="ECO:0007669"/>
    <property type="project" value="UniProtKB-KW"/>
</dbReference>